<proteinExistence type="predicted"/>
<reference evidence="1 2" key="1">
    <citation type="submission" date="2017-05" db="EMBL/GenBank/DDBJ databases">
        <title>The Genome Sequence of Enterococcus faecium 2D5_DIV0622.</title>
        <authorList>
            <consortium name="The Broad Institute Genomics Platform"/>
            <consortium name="The Broad Institute Genomic Center for Infectious Diseases"/>
            <person name="Earl A."/>
            <person name="Manson A."/>
            <person name="Schwartman J."/>
            <person name="Gilmore M."/>
            <person name="Abouelleil A."/>
            <person name="Cao P."/>
            <person name="Chapman S."/>
            <person name="Cusick C."/>
            <person name="Shea T."/>
            <person name="Young S."/>
            <person name="Neafsey D."/>
            <person name="Nusbaum C."/>
            <person name="Birren B."/>
        </authorList>
    </citation>
    <scope>NUCLEOTIDE SEQUENCE [LARGE SCALE GENOMIC DNA]</scope>
    <source>
        <strain evidence="1 2">2D5_DIV0622</strain>
    </source>
</reference>
<dbReference type="Proteomes" id="UP000196503">
    <property type="component" value="Unassembled WGS sequence"/>
</dbReference>
<name>A0A200I1H9_9ENTE</name>
<dbReference type="EMBL" id="NIBL01000001">
    <property type="protein sequence ID" value="OUZ18953.1"/>
    <property type="molecule type" value="Genomic_DNA"/>
</dbReference>
<accession>A0A200I1H9</accession>
<sequence>MSIFSVEVEQELQAMISDIVKQELPPVIADVVREYLQPQGYIKADRARKEIFDKIAPQTLEKLNFKGLPTYQITEPNLTYYKVSDIENFMNQYKRAN</sequence>
<protein>
    <submittedName>
        <fullName evidence="1">Uncharacterized protein</fullName>
    </submittedName>
</protein>
<dbReference type="RefSeq" id="WP_087662899.1">
    <property type="nucleotide sequence ID" value="NZ_JACJLG010000013.1"/>
</dbReference>
<evidence type="ECO:0000313" key="1">
    <source>
        <dbReference type="EMBL" id="OUZ18953.1"/>
    </source>
</evidence>
<dbReference type="AlphaFoldDB" id="A0A200I1H9"/>
<gene>
    <name evidence="1" type="ORF">A5869_000601</name>
</gene>
<evidence type="ECO:0000313" key="2">
    <source>
        <dbReference type="Proteomes" id="UP000196503"/>
    </source>
</evidence>
<organism evidence="1 2">
    <name type="scientific">Enterococcus cecorum</name>
    <dbReference type="NCBI Taxonomy" id="44008"/>
    <lineage>
        <taxon>Bacteria</taxon>
        <taxon>Bacillati</taxon>
        <taxon>Bacillota</taxon>
        <taxon>Bacilli</taxon>
        <taxon>Lactobacillales</taxon>
        <taxon>Enterococcaceae</taxon>
        <taxon>Enterococcus</taxon>
    </lineage>
</organism>
<comment type="caution">
    <text evidence="1">The sequence shown here is derived from an EMBL/GenBank/DDBJ whole genome shotgun (WGS) entry which is preliminary data.</text>
</comment>